<dbReference type="GO" id="GO:0008718">
    <property type="term" value="F:D-amino-acid dehydrogenase activity"/>
    <property type="evidence" value="ECO:0007669"/>
    <property type="project" value="TreeGrafter"/>
</dbReference>
<proteinExistence type="inferred from homology"/>
<dbReference type="GO" id="GO:0005886">
    <property type="term" value="C:plasma membrane"/>
    <property type="evidence" value="ECO:0007669"/>
    <property type="project" value="TreeGrafter"/>
</dbReference>
<sequence length="432" mass="45517">MAPRIAPVQTTQDLPARSTVVIIGAGIVGLSAALTLAERGVPVVVLEKGRIAGEQSSRNLGWVRKMGRAAPDVPLAQTADRLWAGLPERTGHEVGYARAGIMYLARTEEEMEMHRGWMASVADLDLDSQLLSASQIDAMVPGGVGTWAGGIHTASDGRAEPTLASSAIANAAIAKGAIIVEHCAVRTLSRAGGKVSGVVTERGEIACDQVLLAGGLWSRRFLGNLGANLPTLPLICSAFRTAPMEGPTEIAVGGPDFSFRKHRDGGFIITQRGALRAPLTLDHLLIGRRYLDQLKGGGKFLRIAVGRETWRDLTLARRWGGNKPSPFETVRVMDPPTIPTLNSEAIDNLRAAWPAFADVKIEEAWAGMMDITPDSQPVIGPVAAIPGLTLATGFSGHGFGTGPAAGQLAAELVIGAQTVISASPYRLERFAA</sequence>
<dbReference type="OrthoDB" id="9787190at2"/>
<dbReference type="PANTHER" id="PTHR13847:SF280">
    <property type="entry name" value="D-AMINO ACID DEHYDROGENASE"/>
    <property type="match status" value="1"/>
</dbReference>
<evidence type="ECO:0000259" key="3">
    <source>
        <dbReference type="Pfam" id="PF01266"/>
    </source>
</evidence>
<dbReference type="GO" id="GO:0055130">
    <property type="term" value="P:D-alanine catabolic process"/>
    <property type="evidence" value="ECO:0007669"/>
    <property type="project" value="TreeGrafter"/>
</dbReference>
<dbReference type="Gene3D" id="3.30.9.10">
    <property type="entry name" value="D-Amino Acid Oxidase, subunit A, domain 2"/>
    <property type="match status" value="1"/>
</dbReference>
<comment type="caution">
    <text evidence="4">The sequence shown here is derived from an EMBL/GenBank/DDBJ whole genome shotgun (WGS) entry which is preliminary data.</text>
</comment>
<dbReference type="SUPFAM" id="SSF51905">
    <property type="entry name" value="FAD/NAD(P)-binding domain"/>
    <property type="match status" value="1"/>
</dbReference>
<dbReference type="AlphaFoldDB" id="A0A074TLV0"/>
<feature type="domain" description="FAD dependent oxidoreductase" evidence="3">
    <location>
        <begin position="20"/>
        <end position="412"/>
    </location>
</feature>
<dbReference type="Pfam" id="PF01266">
    <property type="entry name" value="DAO"/>
    <property type="match status" value="1"/>
</dbReference>
<dbReference type="GO" id="GO:0005737">
    <property type="term" value="C:cytoplasm"/>
    <property type="evidence" value="ECO:0007669"/>
    <property type="project" value="TreeGrafter"/>
</dbReference>
<reference evidence="4 5" key="1">
    <citation type="submission" date="2014-03" db="EMBL/GenBank/DDBJ databases">
        <title>The draft genome sequence of Thioclava dalianensis DLFJ1-1.</title>
        <authorList>
            <person name="Lai Q."/>
            <person name="Shao Z."/>
        </authorList>
    </citation>
    <scope>NUCLEOTIDE SEQUENCE [LARGE SCALE GENOMIC DNA]</scope>
    <source>
        <strain evidence="4 5">DLFJ1-1</strain>
    </source>
</reference>
<dbReference type="Proteomes" id="UP000027725">
    <property type="component" value="Unassembled WGS sequence"/>
</dbReference>
<accession>A0A074TLV0</accession>
<gene>
    <name evidence="4" type="ORF">DL1_10875</name>
</gene>
<dbReference type="PANTHER" id="PTHR13847">
    <property type="entry name" value="SARCOSINE DEHYDROGENASE-RELATED"/>
    <property type="match status" value="1"/>
</dbReference>
<evidence type="ECO:0000256" key="2">
    <source>
        <dbReference type="ARBA" id="ARBA00023002"/>
    </source>
</evidence>
<evidence type="ECO:0000313" key="5">
    <source>
        <dbReference type="Proteomes" id="UP000027725"/>
    </source>
</evidence>
<keyword evidence="2" id="KW-0560">Oxidoreductase</keyword>
<dbReference type="InterPro" id="IPR006076">
    <property type="entry name" value="FAD-dep_OxRdtase"/>
</dbReference>
<dbReference type="EMBL" id="JHEH01000003">
    <property type="protein sequence ID" value="KEP71145.1"/>
    <property type="molecule type" value="Genomic_DNA"/>
</dbReference>
<dbReference type="eggNOG" id="COG0665">
    <property type="taxonomic scope" value="Bacteria"/>
</dbReference>
<dbReference type="RefSeq" id="WP_038062701.1">
    <property type="nucleotide sequence ID" value="NZ_FOVB01000003.1"/>
</dbReference>
<organism evidence="4 5">
    <name type="scientific">Thioclava dalianensis</name>
    <dbReference type="NCBI Taxonomy" id="1185766"/>
    <lineage>
        <taxon>Bacteria</taxon>
        <taxon>Pseudomonadati</taxon>
        <taxon>Pseudomonadota</taxon>
        <taxon>Alphaproteobacteria</taxon>
        <taxon>Rhodobacterales</taxon>
        <taxon>Paracoccaceae</taxon>
        <taxon>Thioclava</taxon>
    </lineage>
</organism>
<comment type="similarity">
    <text evidence="1">Belongs to the DadA oxidoreductase family.</text>
</comment>
<dbReference type="InterPro" id="IPR036188">
    <property type="entry name" value="FAD/NAD-bd_sf"/>
</dbReference>
<protein>
    <submittedName>
        <fullName evidence="4">D-amino acid oxidase</fullName>
    </submittedName>
</protein>
<dbReference type="STRING" id="1185766.SAMN05216224_103119"/>
<name>A0A074TLV0_9RHOB</name>
<evidence type="ECO:0000313" key="4">
    <source>
        <dbReference type="EMBL" id="KEP71145.1"/>
    </source>
</evidence>
<keyword evidence="5" id="KW-1185">Reference proteome</keyword>
<dbReference type="Gene3D" id="3.50.50.60">
    <property type="entry name" value="FAD/NAD(P)-binding domain"/>
    <property type="match status" value="1"/>
</dbReference>
<evidence type="ECO:0000256" key="1">
    <source>
        <dbReference type="ARBA" id="ARBA00009410"/>
    </source>
</evidence>